<gene>
    <name evidence="2" type="ORF">AMYX_07580</name>
</gene>
<reference evidence="3" key="1">
    <citation type="journal article" date="2020" name="Appl. Environ. Microbiol.">
        <title>Diazotrophic Anaeromyxobacter Isolates from Soils.</title>
        <authorList>
            <person name="Masuda Y."/>
            <person name="Yamanaka H."/>
            <person name="Xu Z.X."/>
            <person name="Shiratori Y."/>
            <person name="Aono T."/>
            <person name="Amachi S."/>
            <person name="Senoo K."/>
            <person name="Itoh H."/>
        </authorList>
    </citation>
    <scope>NUCLEOTIDE SEQUENCE [LARGE SCALE GENOMIC DNA]</scope>
    <source>
        <strain evidence="3">R267</strain>
    </source>
</reference>
<dbReference type="RefSeq" id="WP_176063121.1">
    <property type="nucleotide sequence ID" value="NZ_BJTG01000002.1"/>
</dbReference>
<evidence type="ECO:0000256" key="1">
    <source>
        <dbReference type="SAM" id="MobiDB-lite"/>
    </source>
</evidence>
<evidence type="ECO:0000313" key="2">
    <source>
        <dbReference type="EMBL" id="GEJ56017.1"/>
    </source>
</evidence>
<dbReference type="AlphaFoldDB" id="A0A7I9VJ14"/>
<keyword evidence="3" id="KW-1185">Reference proteome</keyword>
<protein>
    <submittedName>
        <fullName evidence="2">Uncharacterized protein</fullName>
    </submittedName>
</protein>
<dbReference type="Proteomes" id="UP000503640">
    <property type="component" value="Unassembled WGS sequence"/>
</dbReference>
<organism evidence="2 3">
    <name type="scientific">Anaeromyxobacter diazotrophicus</name>
    <dbReference type="NCBI Taxonomy" id="2590199"/>
    <lineage>
        <taxon>Bacteria</taxon>
        <taxon>Pseudomonadati</taxon>
        <taxon>Myxococcota</taxon>
        <taxon>Myxococcia</taxon>
        <taxon>Myxococcales</taxon>
        <taxon>Cystobacterineae</taxon>
        <taxon>Anaeromyxobacteraceae</taxon>
        <taxon>Anaeromyxobacter</taxon>
    </lineage>
</organism>
<name>A0A7I9VJ14_9BACT</name>
<comment type="caution">
    <text evidence="2">The sequence shown here is derived from an EMBL/GenBank/DDBJ whole genome shotgun (WGS) entry which is preliminary data.</text>
</comment>
<dbReference type="EMBL" id="BJTG01000002">
    <property type="protein sequence ID" value="GEJ56017.1"/>
    <property type="molecule type" value="Genomic_DNA"/>
</dbReference>
<accession>A0A7I9VJ14</accession>
<feature type="compositionally biased region" description="Polar residues" evidence="1">
    <location>
        <begin position="1"/>
        <end position="10"/>
    </location>
</feature>
<sequence length="151" mass="16743">MEELTPSNPQHPLAGERARQPIPGAGIDLDPARRPGVPRLHAPRPLPNAHGPPTRQESQVTVFMHGRPHKDFPPVFGTAVPPSGLSGLLRRAAYRYPDHWMRHWTVLLFADRVDAWEHRLRRSLPVVLPALLVIGAGAAWKALSRRAAWAG</sequence>
<proteinExistence type="predicted"/>
<feature type="region of interest" description="Disordered" evidence="1">
    <location>
        <begin position="1"/>
        <end position="58"/>
    </location>
</feature>
<evidence type="ECO:0000313" key="3">
    <source>
        <dbReference type="Proteomes" id="UP000503640"/>
    </source>
</evidence>